<reference evidence="3 4" key="1">
    <citation type="submission" date="2015-01" db="EMBL/GenBank/DDBJ databases">
        <title>Evolution of Trichinella species and genotypes.</title>
        <authorList>
            <person name="Korhonen P.K."/>
            <person name="Edoardo P."/>
            <person name="Giuseppe L.R."/>
            <person name="Gasser R.B."/>
        </authorList>
    </citation>
    <scope>NUCLEOTIDE SEQUENCE [LARGE SCALE GENOMIC DNA]</scope>
    <source>
        <strain evidence="3">ISS1980</strain>
    </source>
</reference>
<evidence type="ECO:0008006" key="5">
    <source>
        <dbReference type="Google" id="ProtNLM"/>
    </source>
</evidence>
<feature type="signal peptide" evidence="2">
    <location>
        <begin position="1"/>
        <end position="19"/>
    </location>
</feature>
<feature type="region of interest" description="Disordered" evidence="1">
    <location>
        <begin position="29"/>
        <end position="62"/>
    </location>
</feature>
<evidence type="ECO:0000256" key="2">
    <source>
        <dbReference type="SAM" id="SignalP"/>
    </source>
</evidence>
<comment type="caution">
    <text evidence="3">The sequence shown here is derived from an EMBL/GenBank/DDBJ whole genome shotgun (WGS) entry which is preliminary data.</text>
</comment>
<dbReference type="AlphaFoldDB" id="A0A0V1M5T6"/>
<evidence type="ECO:0000256" key="1">
    <source>
        <dbReference type="SAM" id="MobiDB-lite"/>
    </source>
</evidence>
<accession>A0A0V1M5T6</accession>
<sequence>MFQFLHFLLILYCVYKLWKHPECRRALHTSKPLPQSTPAAAAKNDERSIDGGPNAADKFKEE</sequence>
<proteinExistence type="predicted"/>
<dbReference type="Proteomes" id="UP000054843">
    <property type="component" value="Unassembled WGS sequence"/>
</dbReference>
<dbReference type="EMBL" id="JYDO01000212">
    <property type="protein sequence ID" value="KRZ67034.1"/>
    <property type="molecule type" value="Genomic_DNA"/>
</dbReference>
<gene>
    <name evidence="3" type="ORF">T10_6956</name>
</gene>
<feature type="chain" id="PRO_5006882254" description="Secreted protein" evidence="2">
    <location>
        <begin position="20"/>
        <end position="62"/>
    </location>
</feature>
<organism evidence="3 4">
    <name type="scientific">Trichinella papuae</name>
    <dbReference type="NCBI Taxonomy" id="268474"/>
    <lineage>
        <taxon>Eukaryota</taxon>
        <taxon>Metazoa</taxon>
        <taxon>Ecdysozoa</taxon>
        <taxon>Nematoda</taxon>
        <taxon>Enoplea</taxon>
        <taxon>Dorylaimia</taxon>
        <taxon>Trichinellida</taxon>
        <taxon>Trichinellidae</taxon>
        <taxon>Trichinella</taxon>
    </lineage>
</organism>
<name>A0A0V1M5T6_9BILA</name>
<protein>
    <recommendedName>
        <fullName evidence="5">Secreted protein</fullName>
    </recommendedName>
</protein>
<evidence type="ECO:0000313" key="4">
    <source>
        <dbReference type="Proteomes" id="UP000054843"/>
    </source>
</evidence>
<evidence type="ECO:0000313" key="3">
    <source>
        <dbReference type="EMBL" id="KRZ67034.1"/>
    </source>
</evidence>
<keyword evidence="4" id="KW-1185">Reference proteome</keyword>
<keyword evidence="2" id="KW-0732">Signal</keyword>